<dbReference type="GO" id="GO:0004803">
    <property type="term" value="F:transposase activity"/>
    <property type="evidence" value="ECO:0007669"/>
    <property type="project" value="InterPro"/>
</dbReference>
<protein>
    <submittedName>
        <fullName evidence="3">Transposase</fullName>
    </submittedName>
</protein>
<dbReference type="Proteomes" id="UP000033664">
    <property type="component" value="Unassembled WGS sequence"/>
</dbReference>
<dbReference type="GeneID" id="58228052"/>
<accession>A0A0F4PYU5</accession>
<feature type="region of interest" description="Disordered" evidence="1">
    <location>
        <begin position="220"/>
        <end position="240"/>
    </location>
</feature>
<dbReference type="SUPFAM" id="SSF143422">
    <property type="entry name" value="Transposase IS200-like"/>
    <property type="match status" value="1"/>
</dbReference>
<dbReference type="EMBL" id="JXXZ01000006">
    <property type="protein sequence ID" value="KJZ00275.1"/>
    <property type="molecule type" value="Genomic_DNA"/>
</dbReference>
<evidence type="ECO:0000259" key="2">
    <source>
        <dbReference type="SMART" id="SM01321"/>
    </source>
</evidence>
<proteinExistence type="predicted"/>
<evidence type="ECO:0000256" key="1">
    <source>
        <dbReference type="SAM" id="MobiDB-lite"/>
    </source>
</evidence>
<dbReference type="SMART" id="SM01321">
    <property type="entry name" value="Y1_Tnp"/>
    <property type="match status" value="1"/>
</dbReference>
<name>A0A0F4PYU5_9GAMM</name>
<dbReference type="Gene3D" id="3.30.70.1290">
    <property type="entry name" value="Transposase IS200-like"/>
    <property type="match status" value="1"/>
</dbReference>
<reference evidence="3 4" key="1">
    <citation type="journal article" date="2015" name="BMC Genomics">
        <title>Genome mining reveals unlocked bioactive potential of marine Gram-negative bacteria.</title>
        <authorList>
            <person name="Machado H."/>
            <person name="Sonnenschein E.C."/>
            <person name="Melchiorsen J."/>
            <person name="Gram L."/>
        </authorList>
    </citation>
    <scope>NUCLEOTIDE SEQUENCE [LARGE SCALE GENOMIC DNA]</scope>
    <source>
        <strain evidence="3 4">S3137</strain>
    </source>
</reference>
<dbReference type="OrthoDB" id="9814067at2"/>
<dbReference type="Pfam" id="PF01797">
    <property type="entry name" value="Y1_Tnp"/>
    <property type="match status" value="1"/>
</dbReference>
<dbReference type="AlphaFoldDB" id="A0A0F4PYU5"/>
<comment type="caution">
    <text evidence="3">The sequence shown here is derived from an EMBL/GenBank/DDBJ whole genome shotgun (WGS) entry which is preliminary data.</text>
</comment>
<feature type="domain" description="Transposase IS200-like" evidence="2">
    <location>
        <begin position="9"/>
        <end position="124"/>
    </location>
</feature>
<dbReference type="PANTHER" id="PTHR34322">
    <property type="entry name" value="TRANSPOSASE, Y1_TNP DOMAIN-CONTAINING"/>
    <property type="match status" value="1"/>
</dbReference>
<dbReference type="PATRIC" id="fig|151081.8.peg.3043"/>
<organism evidence="3 4">
    <name type="scientific">Pseudoalteromonas ruthenica</name>
    <dbReference type="NCBI Taxonomy" id="151081"/>
    <lineage>
        <taxon>Bacteria</taxon>
        <taxon>Pseudomonadati</taxon>
        <taxon>Pseudomonadota</taxon>
        <taxon>Gammaproteobacteria</taxon>
        <taxon>Alteromonadales</taxon>
        <taxon>Pseudoalteromonadaceae</taxon>
        <taxon>Pseudoalteromonas</taxon>
    </lineage>
</organism>
<evidence type="ECO:0000313" key="3">
    <source>
        <dbReference type="EMBL" id="KJZ00275.1"/>
    </source>
</evidence>
<dbReference type="InterPro" id="IPR002686">
    <property type="entry name" value="Transposase_17"/>
</dbReference>
<keyword evidence="4" id="KW-1185">Reference proteome</keyword>
<evidence type="ECO:0000313" key="4">
    <source>
        <dbReference type="Proteomes" id="UP000033664"/>
    </source>
</evidence>
<gene>
    <name evidence="3" type="ORF">TW72_06060</name>
</gene>
<dbReference type="InterPro" id="IPR036515">
    <property type="entry name" value="Transposase_17_sf"/>
</dbReference>
<dbReference type="GO" id="GO:0006313">
    <property type="term" value="P:DNA transposition"/>
    <property type="evidence" value="ECO:0007669"/>
    <property type="project" value="InterPro"/>
</dbReference>
<dbReference type="GO" id="GO:0003677">
    <property type="term" value="F:DNA binding"/>
    <property type="evidence" value="ECO:0007669"/>
    <property type="project" value="InterPro"/>
</dbReference>
<dbReference type="PANTHER" id="PTHR34322:SF2">
    <property type="entry name" value="TRANSPOSASE IS200-LIKE DOMAIN-CONTAINING PROTEIN"/>
    <property type="match status" value="1"/>
</dbReference>
<sequence>MARRPRLNLPHIPQHVVQRGNNRQVTFYTEQDYTVYLDKLKDYGRRFDVSVHAFVLMTNHVHLLMTPTTATGVSQLMQSLGRYYVRYVNNTYKRTGTLWEGRFKSSLVDSDRYLLLVSRYIELNPVRANMVVHPSEYPWSSYRHNALDKQIELITEHPVYQALGKDKSARKQAYQALFKSQMPDYSVAQIRDALQRTWVLGDERFKKQIEQQLGHTIELKTHGGDRKSASFNARDKNQQL</sequence>
<dbReference type="RefSeq" id="WP_045980146.1">
    <property type="nucleotide sequence ID" value="NZ_JXXY01000015.1"/>
</dbReference>